<comment type="similarity">
    <text evidence="1">Belongs to the glycosyltransferase 2 family.</text>
</comment>
<comment type="caution">
    <text evidence="5">The sequence shown here is derived from an EMBL/GenBank/DDBJ whole genome shotgun (WGS) entry which is preliminary data.</text>
</comment>
<organism evidence="5 6">
    <name type="scientific">Porphyromonas somerae</name>
    <dbReference type="NCBI Taxonomy" id="322095"/>
    <lineage>
        <taxon>Bacteria</taxon>
        <taxon>Pseudomonadati</taxon>
        <taxon>Bacteroidota</taxon>
        <taxon>Bacteroidia</taxon>
        <taxon>Bacteroidales</taxon>
        <taxon>Porphyromonadaceae</taxon>
        <taxon>Porphyromonas</taxon>
    </lineage>
</organism>
<dbReference type="STRING" id="322095.HMPREF3185_01386"/>
<feature type="domain" description="Glycosyltransferase 2-like" evidence="4">
    <location>
        <begin position="12"/>
        <end position="185"/>
    </location>
</feature>
<evidence type="ECO:0000259" key="4">
    <source>
        <dbReference type="Pfam" id="PF00535"/>
    </source>
</evidence>
<gene>
    <name evidence="5" type="ORF">HMPREF3185_01386</name>
</gene>
<protein>
    <submittedName>
        <fullName evidence="5">Glycosyltransferase, group 2 family protein</fullName>
    </submittedName>
</protein>
<dbReference type="RefSeq" id="WP_060935617.1">
    <property type="nucleotide sequence ID" value="NZ_KQ960453.1"/>
</dbReference>
<sequence>MHPTTHAEVAVLVLNWNGRSLLETFLPSWVQHTPAGADLIIVDNGSTDDSVAFVREHYPEVRLHLFTENHGFAAGYNKAIAELDYKTVVLLNSDVELSRGWLDEPLRLLDSDPTIAAVQPTIRAQRDPKSFEYAGAAGGFIDSLGYPFCRGRLFGTLEEDHGQYATPTDLFWASGACLIIRRDVYLEVGGLDTVFFAHQEEIDLCWRLNARGHRIAFAPTSVVYHVGGASLSAESPRKVFLNFRNNLLMIYKNLPAPRLHRVLLCRFFLDFFAAFVYLLQLKPRHCYAVLEGWRCFMIKRQRYEEVRKENIAKTVRPIPTSLMKPYSLLVQYYFRGRRRYSDLPQ</sequence>
<dbReference type="OrthoDB" id="9771846at2"/>
<dbReference type="InterPro" id="IPR001173">
    <property type="entry name" value="Glyco_trans_2-like"/>
</dbReference>
<dbReference type="CDD" id="cd04186">
    <property type="entry name" value="GT_2_like_c"/>
    <property type="match status" value="1"/>
</dbReference>
<keyword evidence="3 5" id="KW-0808">Transferase</keyword>
<dbReference type="InterPro" id="IPR029044">
    <property type="entry name" value="Nucleotide-diphossugar_trans"/>
</dbReference>
<dbReference type="PATRIC" id="fig|322095.3.peg.1371"/>
<dbReference type="Gene3D" id="3.90.550.10">
    <property type="entry name" value="Spore Coat Polysaccharide Biosynthesis Protein SpsA, Chain A"/>
    <property type="match status" value="1"/>
</dbReference>
<reference evidence="6" key="1">
    <citation type="submission" date="2016-01" db="EMBL/GenBank/DDBJ databases">
        <authorList>
            <person name="Mitreva M."/>
            <person name="Pepin K.H."/>
            <person name="Mihindukulasuriya K.A."/>
            <person name="Fulton R."/>
            <person name="Fronick C."/>
            <person name="O'Laughlin M."/>
            <person name="Miner T."/>
            <person name="Herter B."/>
            <person name="Rosa B.A."/>
            <person name="Cordes M."/>
            <person name="Tomlinson C."/>
            <person name="Wollam A."/>
            <person name="Palsikar V.B."/>
            <person name="Mardis E.R."/>
            <person name="Wilson R.K."/>
        </authorList>
    </citation>
    <scope>NUCLEOTIDE SEQUENCE [LARGE SCALE GENOMIC DNA]</scope>
    <source>
        <strain evidence="6">KA00683</strain>
    </source>
</reference>
<dbReference type="GO" id="GO:0016757">
    <property type="term" value="F:glycosyltransferase activity"/>
    <property type="evidence" value="ECO:0007669"/>
    <property type="project" value="UniProtKB-KW"/>
</dbReference>
<evidence type="ECO:0000256" key="1">
    <source>
        <dbReference type="ARBA" id="ARBA00006739"/>
    </source>
</evidence>
<keyword evidence="2" id="KW-0328">Glycosyltransferase</keyword>
<dbReference type="PANTHER" id="PTHR43179">
    <property type="entry name" value="RHAMNOSYLTRANSFERASE WBBL"/>
    <property type="match status" value="1"/>
</dbReference>
<dbReference type="AlphaFoldDB" id="A0A134B6A2"/>
<dbReference type="Pfam" id="PF00535">
    <property type="entry name" value="Glycos_transf_2"/>
    <property type="match status" value="1"/>
</dbReference>
<dbReference type="EMBL" id="LSDK01000092">
    <property type="protein sequence ID" value="KXB75462.1"/>
    <property type="molecule type" value="Genomic_DNA"/>
</dbReference>
<keyword evidence="6" id="KW-1185">Reference proteome</keyword>
<evidence type="ECO:0000313" key="6">
    <source>
        <dbReference type="Proteomes" id="UP000070224"/>
    </source>
</evidence>
<evidence type="ECO:0000313" key="5">
    <source>
        <dbReference type="EMBL" id="KXB75462.1"/>
    </source>
</evidence>
<evidence type="ECO:0000256" key="2">
    <source>
        <dbReference type="ARBA" id="ARBA00022676"/>
    </source>
</evidence>
<name>A0A134B6A2_9PORP</name>
<proteinExistence type="inferred from homology"/>
<dbReference type="PANTHER" id="PTHR43179:SF12">
    <property type="entry name" value="GALACTOFURANOSYLTRANSFERASE GLFT2"/>
    <property type="match status" value="1"/>
</dbReference>
<dbReference type="Proteomes" id="UP000070224">
    <property type="component" value="Unassembled WGS sequence"/>
</dbReference>
<accession>A0A134B6A2</accession>
<evidence type="ECO:0000256" key="3">
    <source>
        <dbReference type="ARBA" id="ARBA00022679"/>
    </source>
</evidence>
<dbReference type="SUPFAM" id="SSF53448">
    <property type="entry name" value="Nucleotide-diphospho-sugar transferases"/>
    <property type="match status" value="1"/>
</dbReference>